<protein>
    <recommendedName>
        <fullName evidence="1">DUF641 domain-containing protein</fullName>
    </recommendedName>
</protein>
<proteinExistence type="predicted"/>
<feature type="domain" description="DUF641" evidence="1">
    <location>
        <begin position="80"/>
        <end position="130"/>
    </location>
</feature>
<organism evidence="2 3">
    <name type="scientific">Cocos nucifera</name>
    <name type="common">Coconut palm</name>
    <dbReference type="NCBI Taxonomy" id="13894"/>
    <lineage>
        <taxon>Eukaryota</taxon>
        <taxon>Viridiplantae</taxon>
        <taxon>Streptophyta</taxon>
        <taxon>Embryophyta</taxon>
        <taxon>Tracheophyta</taxon>
        <taxon>Spermatophyta</taxon>
        <taxon>Magnoliopsida</taxon>
        <taxon>Liliopsida</taxon>
        <taxon>Arecaceae</taxon>
        <taxon>Arecoideae</taxon>
        <taxon>Cocoseae</taxon>
        <taxon>Attaleinae</taxon>
        <taxon>Cocos</taxon>
    </lineage>
</organism>
<evidence type="ECO:0000259" key="1">
    <source>
        <dbReference type="Pfam" id="PF04859"/>
    </source>
</evidence>
<comment type="caution">
    <text evidence="2">The sequence shown here is derived from an EMBL/GenBank/DDBJ whole genome shotgun (WGS) entry which is preliminary data.</text>
</comment>
<evidence type="ECO:0000313" key="3">
    <source>
        <dbReference type="Proteomes" id="UP000797356"/>
    </source>
</evidence>
<dbReference type="InterPro" id="IPR040225">
    <property type="entry name" value="GIL1-like"/>
</dbReference>
<dbReference type="EMBL" id="CM017875">
    <property type="protein sequence ID" value="KAG1338131.1"/>
    <property type="molecule type" value="Genomic_DNA"/>
</dbReference>
<dbReference type="Proteomes" id="UP000797356">
    <property type="component" value="Chromosome 4"/>
</dbReference>
<sequence length="131" mass="14476">MDSSLPRTTKNFSNIPGVFLHFSKLSKLKSVGLSYNENVKPTHVDRSIAEEADCCDDDGDRKIHPQPLEETTVASSGFLEEAMISMLFATTSALKTAYVQLQQAHIPFKPKKIHAADKLIVSELESLSELV</sequence>
<dbReference type="PANTHER" id="PTHR31161">
    <property type="entry name" value="PROTEIN GRAVITROPIC IN THE LIGHT 1"/>
    <property type="match status" value="1"/>
</dbReference>
<evidence type="ECO:0000313" key="2">
    <source>
        <dbReference type="EMBL" id="KAG1338131.1"/>
    </source>
</evidence>
<dbReference type="GO" id="GO:0009959">
    <property type="term" value="P:negative gravitropism"/>
    <property type="evidence" value="ECO:0007669"/>
    <property type="project" value="InterPro"/>
</dbReference>
<dbReference type="AlphaFoldDB" id="A0A8K0I5C2"/>
<dbReference type="Pfam" id="PF04859">
    <property type="entry name" value="DUF641"/>
    <property type="match status" value="1"/>
</dbReference>
<name>A0A8K0I5C2_COCNU</name>
<dbReference type="InterPro" id="IPR006943">
    <property type="entry name" value="DUF641_pln"/>
</dbReference>
<accession>A0A8K0I5C2</accession>
<reference evidence="2" key="1">
    <citation type="journal article" date="2017" name="Gigascience">
        <title>The genome draft of coconut (Cocos nucifera).</title>
        <authorList>
            <person name="Xiao Y."/>
            <person name="Xu P."/>
            <person name="Fan H."/>
            <person name="Baudouin L."/>
            <person name="Xia W."/>
            <person name="Bocs S."/>
            <person name="Xu J."/>
            <person name="Li Q."/>
            <person name="Guo A."/>
            <person name="Zhou L."/>
            <person name="Li J."/>
            <person name="Wu Y."/>
            <person name="Ma Z."/>
            <person name="Armero A."/>
            <person name="Issali A.E."/>
            <person name="Liu N."/>
            <person name="Peng M."/>
            <person name="Yang Y."/>
        </authorList>
    </citation>
    <scope>NUCLEOTIDE SEQUENCE</scope>
    <source>
        <tissue evidence="2">Spear leaf of Hainan Tall coconut</tissue>
    </source>
</reference>
<gene>
    <name evidence="2" type="ORF">COCNU_04G004370</name>
</gene>
<keyword evidence="3" id="KW-1185">Reference proteome</keyword>
<reference evidence="2" key="2">
    <citation type="submission" date="2019-07" db="EMBL/GenBank/DDBJ databases">
        <authorList>
            <person name="Yang Y."/>
            <person name="Bocs S."/>
            <person name="Baudouin L."/>
        </authorList>
    </citation>
    <scope>NUCLEOTIDE SEQUENCE</scope>
    <source>
        <tissue evidence="2">Spear leaf of Hainan Tall coconut</tissue>
    </source>
</reference>
<dbReference type="GO" id="GO:0009639">
    <property type="term" value="P:response to red or far red light"/>
    <property type="evidence" value="ECO:0007669"/>
    <property type="project" value="InterPro"/>
</dbReference>